<reference evidence="4" key="1">
    <citation type="submission" date="2021-06" db="EMBL/GenBank/DDBJ databases">
        <authorList>
            <person name="Kallberg Y."/>
            <person name="Tangrot J."/>
            <person name="Rosling A."/>
        </authorList>
    </citation>
    <scope>NUCLEOTIDE SEQUENCE</scope>
    <source>
        <strain evidence="4">IA702</strain>
    </source>
</reference>
<dbReference type="SMART" id="SM00398">
    <property type="entry name" value="HMG"/>
    <property type="match status" value="1"/>
</dbReference>
<keyword evidence="1" id="KW-0238">DNA-binding</keyword>
<dbReference type="PANTHER" id="PTHR44329:SF214">
    <property type="entry name" value="PROTEIN KINASE DOMAIN-CONTAINING PROTEIN"/>
    <property type="match status" value="1"/>
</dbReference>
<feature type="domain" description="Protein kinase" evidence="2">
    <location>
        <begin position="170"/>
        <end position="512"/>
    </location>
</feature>
<dbReference type="InterPro" id="IPR001245">
    <property type="entry name" value="Ser-Thr/Tyr_kinase_cat_dom"/>
</dbReference>
<proteinExistence type="predicted"/>
<dbReference type="PANTHER" id="PTHR44329">
    <property type="entry name" value="SERINE/THREONINE-PROTEIN KINASE TNNI3K-RELATED"/>
    <property type="match status" value="1"/>
</dbReference>
<dbReference type="SUPFAM" id="SSF47095">
    <property type="entry name" value="HMG-box"/>
    <property type="match status" value="1"/>
</dbReference>
<dbReference type="Pfam" id="PF11754">
    <property type="entry name" value="Velvet"/>
    <property type="match status" value="1"/>
</dbReference>
<evidence type="ECO:0000256" key="1">
    <source>
        <dbReference type="PROSITE-ProRule" id="PRU00267"/>
    </source>
</evidence>
<feature type="domain" description="HMG box" evidence="3">
    <location>
        <begin position="228"/>
        <end position="306"/>
    </location>
</feature>
<accession>A0A9N9A2G5</accession>
<evidence type="ECO:0000259" key="3">
    <source>
        <dbReference type="PROSITE" id="PS50118"/>
    </source>
</evidence>
<organism evidence="4 5">
    <name type="scientific">Paraglomus occultum</name>
    <dbReference type="NCBI Taxonomy" id="144539"/>
    <lineage>
        <taxon>Eukaryota</taxon>
        <taxon>Fungi</taxon>
        <taxon>Fungi incertae sedis</taxon>
        <taxon>Mucoromycota</taxon>
        <taxon>Glomeromycotina</taxon>
        <taxon>Glomeromycetes</taxon>
        <taxon>Paraglomerales</taxon>
        <taxon>Paraglomeraceae</taxon>
        <taxon>Paraglomus</taxon>
    </lineage>
</organism>
<dbReference type="InterPro" id="IPR009071">
    <property type="entry name" value="HMG_box_dom"/>
</dbReference>
<dbReference type="InterPro" id="IPR037525">
    <property type="entry name" value="Velvet_dom"/>
</dbReference>
<dbReference type="Gene3D" id="1.10.30.10">
    <property type="entry name" value="High mobility group box domain"/>
    <property type="match status" value="1"/>
</dbReference>
<dbReference type="InterPro" id="IPR011009">
    <property type="entry name" value="Kinase-like_dom_sf"/>
</dbReference>
<dbReference type="OrthoDB" id="4062651at2759"/>
<dbReference type="AlphaFoldDB" id="A0A9N9A2G5"/>
<dbReference type="SUPFAM" id="SSF56112">
    <property type="entry name" value="Protein kinase-like (PK-like)"/>
    <property type="match status" value="1"/>
</dbReference>
<dbReference type="PROSITE" id="PS50011">
    <property type="entry name" value="PROTEIN_KINASE_DOM"/>
    <property type="match status" value="1"/>
</dbReference>
<evidence type="ECO:0000313" key="4">
    <source>
        <dbReference type="EMBL" id="CAG8515350.1"/>
    </source>
</evidence>
<dbReference type="Pfam" id="PF07714">
    <property type="entry name" value="PK_Tyr_Ser-Thr"/>
    <property type="match status" value="1"/>
</dbReference>
<dbReference type="PROSITE" id="PS50118">
    <property type="entry name" value="HMG_BOX_2"/>
    <property type="match status" value="1"/>
</dbReference>
<dbReference type="InterPro" id="IPR036910">
    <property type="entry name" value="HMG_box_dom_sf"/>
</dbReference>
<sequence>MEDRRPIEPLLVRLIAELRKPIHESSVDPSMFIVHAGLWSSNRKEERSLVINPSSIPTQSTGLSSTVMSLNGPTCTMGLGHHQTYQKDDVTSLASCAAYTKRGLERLKVLKEKSEELAPIRDALDFSSGLLPPSPAVDSTDQFAHSNVQEQRSTPNSEAVLLPNFESVSYDRVQDLYEQRKGTLYFIPEGFEPVLVPNDTKAQTVTNLLETAKQVSAPLNVPRMLPDADVPLPTPLRYSRSLKPNAFFFYRRAKLPALRNAGMKCSEALAKISCMWREETPEVRLMFEKMAEDARQEHMKGYPEYPYKGYSEYPYKGYSEYPYKWYSEYPYKGYSEYQFRRTLVAKNTGITKLEHTLQQIDAEHSSRPNKPYTVAETRLNPSSSNILIHNGTAKITDFGLSTMLVQLLSESRGEGTAAYRDPVSFRDPSYRRKKESDVFSLGVMLWEISSGKVPCEGCKSHEVPKYREKGFRDPPSFETPETYVRLYEKCWEEDPYKRPICKEVYRQLRNMYEIQICQNQNMAIEALDLSYEHMNIGDRPLMPALESSSSIAALPNYCSA</sequence>
<dbReference type="SMART" id="SM00219">
    <property type="entry name" value="TyrKc"/>
    <property type="match status" value="1"/>
</dbReference>
<keyword evidence="1" id="KW-0539">Nucleus</keyword>
<gene>
    <name evidence="4" type="ORF">POCULU_LOCUS3291</name>
</gene>
<dbReference type="GO" id="GO:0004713">
    <property type="term" value="F:protein tyrosine kinase activity"/>
    <property type="evidence" value="ECO:0007669"/>
    <property type="project" value="InterPro"/>
</dbReference>
<evidence type="ECO:0000259" key="2">
    <source>
        <dbReference type="PROSITE" id="PS50011"/>
    </source>
</evidence>
<dbReference type="GO" id="GO:0005634">
    <property type="term" value="C:nucleus"/>
    <property type="evidence" value="ECO:0007669"/>
    <property type="project" value="UniProtKB-UniRule"/>
</dbReference>
<dbReference type="InterPro" id="IPR000719">
    <property type="entry name" value="Prot_kinase_dom"/>
</dbReference>
<dbReference type="EMBL" id="CAJVPJ010000356">
    <property type="protein sequence ID" value="CAG8515350.1"/>
    <property type="molecule type" value="Genomic_DNA"/>
</dbReference>
<name>A0A9N9A2G5_9GLOM</name>
<protein>
    <submittedName>
        <fullName evidence="4">10060_t:CDS:1</fullName>
    </submittedName>
</protein>
<feature type="DNA-binding region" description="HMG box" evidence="1">
    <location>
        <begin position="228"/>
        <end position="306"/>
    </location>
</feature>
<dbReference type="Pfam" id="PF00505">
    <property type="entry name" value="HMG_box"/>
    <property type="match status" value="1"/>
</dbReference>
<dbReference type="Proteomes" id="UP000789572">
    <property type="component" value="Unassembled WGS sequence"/>
</dbReference>
<dbReference type="GO" id="GO:0005524">
    <property type="term" value="F:ATP binding"/>
    <property type="evidence" value="ECO:0007669"/>
    <property type="project" value="InterPro"/>
</dbReference>
<dbReference type="GO" id="GO:0004674">
    <property type="term" value="F:protein serine/threonine kinase activity"/>
    <property type="evidence" value="ECO:0007669"/>
    <property type="project" value="TreeGrafter"/>
</dbReference>
<dbReference type="InterPro" id="IPR020635">
    <property type="entry name" value="Tyr_kinase_cat_dom"/>
</dbReference>
<dbReference type="Gene3D" id="1.10.510.10">
    <property type="entry name" value="Transferase(Phosphotransferase) domain 1"/>
    <property type="match status" value="1"/>
</dbReference>
<comment type="caution">
    <text evidence="4">The sequence shown here is derived from an EMBL/GenBank/DDBJ whole genome shotgun (WGS) entry which is preliminary data.</text>
</comment>
<keyword evidence="5" id="KW-1185">Reference proteome</keyword>
<dbReference type="InterPro" id="IPR051681">
    <property type="entry name" value="Ser/Thr_Kinases-Pseudokinases"/>
</dbReference>
<dbReference type="GO" id="GO:0003677">
    <property type="term" value="F:DNA binding"/>
    <property type="evidence" value="ECO:0007669"/>
    <property type="project" value="UniProtKB-UniRule"/>
</dbReference>
<evidence type="ECO:0000313" key="5">
    <source>
        <dbReference type="Proteomes" id="UP000789572"/>
    </source>
</evidence>